<evidence type="ECO:0000256" key="9">
    <source>
        <dbReference type="ARBA" id="ARBA00023157"/>
    </source>
</evidence>
<evidence type="ECO:0000256" key="7">
    <source>
        <dbReference type="ARBA" id="ARBA00022737"/>
    </source>
</evidence>
<evidence type="ECO:0000256" key="6">
    <source>
        <dbReference type="ARBA" id="ARBA00022729"/>
    </source>
</evidence>
<dbReference type="InterPro" id="IPR018114">
    <property type="entry name" value="TRYPSIN_HIS"/>
</dbReference>
<comment type="cofactor">
    <cofactor evidence="1">
        <name>Mn(2+)</name>
        <dbReference type="ChEBI" id="CHEBI:29035"/>
    </cofactor>
</comment>
<dbReference type="InterPro" id="IPR036383">
    <property type="entry name" value="TSP1_rpt_sf"/>
</dbReference>
<protein>
    <recommendedName>
        <fullName evidence="11">C3/C5 convertase</fullName>
    </recommendedName>
</protein>
<feature type="disulfide bond" evidence="12">
    <location>
        <begin position="1113"/>
        <end position="1140"/>
    </location>
</feature>
<evidence type="ECO:0000256" key="3">
    <source>
        <dbReference type="ARBA" id="ARBA00004241"/>
    </source>
</evidence>
<comment type="subcellular location">
    <subcellularLocation>
        <location evidence="3">Cell surface</location>
    </subcellularLocation>
</comment>
<dbReference type="PROSITE" id="PS50234">
    <property type="entry name" value="VWFA"/>
    <property type="match status" value="1"/>
</dbReference>
<feature type="domain" description="Peptidase S1" evidence="15">
    <location>
        <begin position="234"/>
        <end position="501"/>
    </location>
</feature>
<proteinExistence type="predicted"/>
<evidence type="ECO:0000256" key="11">
    <source>
        <dbReference type="ARBA" id="ARBA00029636"/>
    </source>
</evidence>
<evidence type="ECO:0000256" key="8">
    <source>
        <dbReference type="ARBA" id="ARBA00022859"/>
    </source>
</evidence>
<gene>
    <name evidence="17" type="ORF">OFUS_LOCUS8272</name>
</gene>
<dbReference type="EMBL" id="CAIIXF020000004">
    <property type="protein sequence ID" value="CAH1781731.1"/>
    <property type="molecule type" value="Genomic_DNA"/>
</dbReference>
<dbReference type="PANTHER" id="PTHR46393">
    <property type="entry name" value="SUSHI DOMAIN-CONTAINING PROTEIN"/>
    <property type="match status" value="1"/>
</dbReference>
<evidence type="ECO:0000259" key="16">
    <source>
        <dbReference type="PROSITE" id="PS50923"/>
    </source>
</evidence>
<dbReference type="PROSITE" id="PS00134">
    <property type="entry name" value="TRYPSIN_HIS"/>
    <property type="match status" value="1"/>
</dbReference>
<reference evidence="17" key="1">
    <citation type="submission" date="2022-03" db="EMBL/GenBank/DDBJ databases">
        <authorList>
            <person name="Martin C."/>
        </authorList>
    </citation>
    <scope>NUCLEOTIDE SEQUENCE</scope>
</reference>
<keyword evidence="9 12" id="KW-1015">Disulfide bond</keyword>
<keyword evidence="6 13" id="KW-0732">Signal</keyword>
<keyword evidence="7" id="KW-0677">Repeat</keyword>
<evidence type="ECO:0000256" key="13">
    <source>
        <dbReference type="SAM" id="SignalP"/>
    </source>
</evidence>
<evidence type="ECO:0000256" key="4">
    <source>
        <dbReference type="ARBA" id="ARBA00022588"/>
    </source>
</evidence>
<dbReference type="Pfam" id="PF00089">
    <property type="entry name" value="Trypsin"/>
    <property type="match status" value="2"/>
</dbReference>
<evidence type="ECO:0000256" key="1">
    <source>
        <dbReference type="ARBA" id="ARBA00001936"/>
    </source>
</evidence>
<dbReference type="GO" id="GO:0004252">
    <property type="term" value="F:serine-type endopeptidase activity"/>
    <property type="evidence" value="ECO:0007669"/>
    <property type="project" value="InterPro"/>
</dbReference>
<dbReference type="CDD" id="cd00033">
    <property type="entry name" value="CCP"/>
    <property type="match status" value="5"/>
</dbReference>
<organism evidence="17 18">
    <name type="scientific">Owenia fusiformis</name>
    <name type="common">Polychaete worm</name>
    <dbReference type="NCBI Taxonomy" id="6347"/>
    <lineage>
        <taxon>Eukaryota</taxon>
        <taxon>Metazoa</taxon>
        <taxon>Spiralia</taxon>
        <taxon>Lophotrochozoa</taxon>
        <taxon>Annelida</taxon>
        <taxon>Polychaeta</taxon>
        <taxon>Sedentaria</taxon>
        <taxon>Canalipalpata</taxon>
        <taxon>Sabellida</taxon>
        <taxon>Oweniida</taxon>
        <taxon>Oweniidae</taxon>
        <taxon>Owenia</taxon>
    </lineage>
</organism>
<feature type="domain" description="Sushi" evidence="16">
    <location>
        <begin position="961"/>
        <end position="1019"/>
    </location>
</feature>
<dbReference type="SMART" id="SM00032">
    <property type="entry name" value="CCP"/>
    <property type="match status" value="6"/>
</dbReference>
<feature type="disulfide bond" evidence="12">
    <location>
        <begin position="1084"/>
        <end position="1127"/>
    </location>
</feature>
<dbReference type="InterPro" id="IPR035976">
    <property type="entry name" value="Sushi/SCR/CCP_sf"/>
</dbReference>
<evidence type="ECO:0000256" key="12">
    <source>
        <dbReference type="PROSITE-ProRule" id="PRU00302"/>
    </source>
</evidence>
<feature type="disulfide bond" evidence="12">
    <location>
        <begin position="896"/>
        <end position="939"/>
    </location>
</feature>
<comment type="cofactor">
    <cofactor evidence="2">
        <name>Mg(2+)</name>
        <dbReference type="ChEBI" id="CHEBI:18420"/>
    </cofactor>
</comment>
<feature type="disulfide bond" evidence="12">
    <location>
        <begin position="1052"/>
        <end position="1079"/>
    </location>
</feature>
<feature type="domain" description="Sushi" evidence="16">
    <location>
        <begin position="833"/>
        <end position="891"/>
    </location>
</feature>
<dbReference type="OrthoDB" id="6228714at2759"/>
<dbReference type="SMART" id="SM00289">
    <property type="entry name" value="WR1"/>
    <property type="match status" value="2"/>
</dbReference>
<comment type="caution">
    <text evidence="17">The sequence shown here is derived from an EMBL/GenBank/DDBJ whole genome shotgun (WGS) entry which is preliminary data.</text>
</comment>
<evidence type="ECO:0000256" key="10">
    <source>
        <dbReference type="ARBA" id="ARBA00023180"/>
    </source>
</evidence>
<dbReference type="Gene3D" id="2.10.70.10">
    <property type="entry name" value="Complement Module, domain 1"/>
    <property type="match status" value="5"/>
</dbReference>
<feature type="domain" description="Sushi" evidence="16">
    <location>
        <begin position="1082"/>
        <end position="1142"/>
    </location>
</feature>
<accession>A0A8S4NJL0</accession>
<dbReference type="SUPFAM" id="SSF57535">
    <property type="entry name" value="Complement control module/SCR domain"/>
    <property type="match status" value="5"/>
</dbReference>
<dbReference type="GO" id="GO:0009986">
    <property type="term" value="C:cell surface"/>
    <property type="evidence" value="ECO:0007669"/>
    <property type="project" value="UniProtKB-SubCell"/>
</dbReference>
<dbReference type="SUPFAM" id="SSF82895">
    <property type="entry name" value="TSP-1 type 1 repeat"/>
    <property type="match status" value="1"/>
</dbReference>
<feature type="disulfide bond" evidence="12">
    <location>
        <begin position="862"/>
        <end position="889"/>
    </location>
</feature>
<feature type="domain" description="Sushi" evidence="16">
    <location>
        <begin position="894"/>
        <end position="954"/>
    </location>
</feature>
<dbReference type="InterPro" id="IPR002035">
    <property type="entry name" value="VWF_A"/>
</dbReference>
<evidence type="ECO:0000259" key="14">
    <source>
        <dbReference type="PROSITE" id="PS50234"/>
    </source>
</evidence>
<keyword evidence="10" id="KW-0325">Glycoprotein</keyword>
<keyword evidence="4" id="KW-0399">Innate immunity</keyword>
<evidence type="ECO:0000256" key="5">
    <source>
        <dbReference type="ARBA" id="ARBA00022659"/>
    </source>
</evidence>
<dbReference type="PROSITE" id="PS50240">
    <property type="entry name" value="TRYPSIN_DOM"/>
    <property type="match status" value="2"/>
</dbReference>
<feature type="disulfide bond" evidence="12">
    <location>
        <begin position="990"/>
        <end position="1017"/>
    </location>
</feature>
<comment type="caution">
    <text evidence="12">Lacks conserved residue(s) required for the propagation of feature annotation.</text>
</comment>
<dbReference type="InterPro" id="IPR006150">
    <property type="entry name" value="Cys_repeat_1"/>
</dbReference>
<feature type="domain" description="Sushi" evidence="16">
    <location>
        <begin position="1144"/>
        <end position="1212"/>
    </location>
</feature>
<dbReference type="InterPro" id="IPR036465">
    <property type="entry name" value="vWFA_dom_sf"/>
</dbReference>
<dbReference type="InterPro" id="IPR009003">
    <property type="entry name" value="Peptidase_S1_PA"/>
</dbReference>
<dbReference type="Gene3D" id="3.40.50.410">
    <property type="entry name" value="von Willebrand factor, type A domain"/>
    <property type="match status" value="1"/>
</dbReference>
<dbReference type="SUPFAM" id="SSF53300">
    <property type="entry name" value="vWA-like"/>
    <property type="match status" value="1"/>
</dbReference>
<dbReference type="InterPro" id="IPR001314">
    <property type="entry name" value="Peptidase_S1A"/>
</dbReference>
<evidence type="ECO:0000259" key="15">
    <source>
        <dbReference type="PROSITE" id="PS50240"/>
    </source>
</evidence>
<dbReference type="SMART" id="SM00327">
    <property type="entry name" value="VWA"/>
    <property type="match status" value="1"/>
</dbReference>
<name>A0A8S4NJL0_OWEFU</name>
<feature type="signal peptide" evidence="13">
    <location>
        <begin position="1"/>
        <end position="24"/>
    </location>
</feature>
<dbReference type="GO" id="GO:0006508">
    <property type="term" value="P:proteolysis"/>
    <property type="evidence" value="ECO:0007669"/>
    <property type="project" value="InterPro"/>
</dbReference>
<dbReference type="SUPFAM" id="SSF50494">
    <property type="entry name" value="Trypsin-like serine proteases"/>
    <property type="match status" value="2"/>
</dbReference>
<keyword evidence="8" id="KW-0391">Immunity</keyword>
<dbReference type="PRINTS" id="PR00722">
    <property type="entry name" value="CHYMOTRYPSIN"/>
</dbReference>
<evidence type="ECO:0000313" key="18">
    <source>
        <dbReference type="Proteomes" id="UP000749559"/>
    </source>
</evidence>
<dbReference type="Proteomes" id="UP000749559">
    <property type="component" value="Unassembled WGS sequence"/>
</dbReference>
<evidence type="ECO:0000313" key="17">
    <source>
        <dbReference type="EMBL" id="CAH1781731.1"/>
    </source>
</evidence>
<dbReference type="Pfam" id="PF00092">
    <property type="entry name" value="VWA"/>
    <property type="match status" value="1"/>
</dbReference>
<keyword evidence="18" id="KW-1185">Reference proteome</keyword>
<dbReference type="InterPro" id="IPR001254">
    <property type="entry name" value="Trypsin_dom"/>
</dbReference>
<feature type="chain" id="PRO_5035893561" description="C3/C5 convertase" evidence="13">
    <location>
        <begin position="25"/>
        <end position="1432"/>
    </location>
</feature>
<keyword evidence="5 12" id="KW-0768">Sushi</keyword>
<evidence type="ECO:0000256" key="2">
    <source>
        <dbReference type="ARBA" id="ARBA00001946"/>
    </source>
</evidence>
<feature type="domain" description="Peptidase S1" evidence="15">
    <location>
        <begin position="502"/>
        <end position="763"/>
    </location>
</feature>
<dbReference type="InterPro" id="IPR000436">
    <property type="entry name" value="Sushi_SCR_CCP_dom"/>
</dbReference>
<feature type="domain" description="VWFA" evidence="14">
    <location>
        <begin position="1244"/>
        <end position="1386"/>
    </location>
</feature>
<dbReference type="Pfam" id="PF00084">
    <property type="entry name" value="Sushi"/>
    <property type="match status" value="5"/>
</dbReference>
<feature type="domain" description="Sushi" evidence="16">
    <location>
        <begin position="1020"/>
        <end position="1081"/>
    </location>
</feature>
<dbReference type="PROSITE" id="PS50923">
    <property type="entry name" value="SUSHI"/>
    <property type="match status" value="6"/>
</dbReference>
<dbReference type="SMART" id="SM00020">
    <property type="entry name" value="Tryp_SPc"/>
    <property type="match status" value="2"/>
</dbReference>
<dbReference type="PANTHER" id="PTHR46393:SF7">
    <property type="entry name" value="COMPLEMENT C2"/>
    <property type="match status" value="1"/>
</dbReference>
<feature type="disulfide bond" evidence="12">
    <location>
        <begin position="925"/>
        <end position="952"/>
    </location>
</feature>
<dbReference type="InterPro" id="IPR043504">
    <property type="entry name" value="Peptidase_S1_PA_chymotrypsin"/>
</dbReference>
<dbReference type="Gene3D" id="2.40.10.10">
    <property type="entry name" value="Trypsin-like serine proteases"/>
    <property type="match status" value="2"/>
</dbReference>
<dbReference type="GO" id="GO:0045087">
    <property type="term" value="P:innate immune response"/>
    <property type="evidence" value="ECO:0007669"/>
    <property type="project" value="UniProtKB-KW"/>
</dbReference>
<dbReference type="CDD" id="cd00198">
    <property type="entry name" value="vWFA"/>
    <property type="match status" value="1"/>
</dbReference>
<sequence length="1432" mass="157779">MDRRENVCLFVLGIFALYTPQVTVQLKASAKCQKRCTAQSDCEVGFRCTEELCCLLPKLCQVGDPLLGDDAGLVRCDGAPRKCPRGYTCTNVTENAAACCKATCKLGKEVFQVGNSKQTKCLTCECTSKGLKCSARRRDECKNGCVDGSKFRREGSKWTQNDTKSCRCNNKGNIICSVIVGKWSEWSKWTNKCPAQGGGKNIRYRICEDQDGDKVDTMHCDAGKDIDVRPCSSALGGRRRGTVNKNTKSSLIAEYAWVVSLSKNVSYSGEKLGHFCGGTILTAHWIITAAHCPCGIGSPCCDENSEGVLTFNEEKCDTSTWEVTAGEIQLNRPNPEQVRGVMKIVIHHDYVTNLGNDTALIRLDTPFDFSEFKVQPSWIPSSICTGFMSEQCVEHLQLAEHQDCEVIGWGSFTKMRSLKAFISDWDNETYTADTEGIKGSQPCSGDSGGPLMCTPQNEKIKVLIGIMSRLTMNTECGGNNQGFTIHTAVPYYLPWIRDELTGRGGEGWDDTFSKEPWTASLWKSKSYYGEPIGYFCGGVIITETYLLTSSSCLCLLNNYCCDEANQFLHDKCDLDDWWVQIGQCKLEDLTNPFLTRRIRSPVIHEFYTNPETGEPLNDIALVELEDPLDFDDPSVEPVVLPASECSNEAGKKCKEELNEETVSNCHFAGCGGSSQGSGSSDKLKITNATILFADNATIVAQGTTGSSLCQEDAGSPLICNIENQTVAFGVVSQPSEREDCSANGKTAITPIAPHLEWISRKIADDTWFPWGACSVTCEQCPDGKCPVGTRKRSRPCPYPRHGKYRAKGKDLYQRFDINCLIHEEGKCQPKCRDKCPTIQSSSKLRVLGGPPFKEGQEARFQCDPGYALDGPKSIRCKAGGEWNAGLPRCRKLEVTCKKFDVNRGDHITVKGKAPYKPGQKVRFRCDDGFKLQGKRALQCKNDGSWNGKIPICNKKVVADEKTCSEIKVGDQMKFNGQAPYTPGDKVTFTCADDYDLQGVGSLVCGKNGQWNKAPPKCIKRTCEINIRDRDSAHMTVRGKAPFTIGETITFTCDAGYKLEGAASLLCKGSGQWDKETPKCIKQTCPDIDVTGSPALRVRGRSPFTPGENVTFSCGDTYELEGPDTIQCKLSGEWSKDPPKCVELAICPDITIDKPDERLKILGKPPFRVHDKVRVGCIPTQIMRSRKFDVIGSSILACKPGGVWNDTLPSCVFKGKPASGCRRDRNFLPVIDHIDASSSPPICADLMVVLDISCSLRGCTKERLKDAAADVARALLESSRDTTRIGVIAYSNEILEVIPLENNHSEKKILNIIDRLNTTSPKCKTLTHAAFQDIRKQFASVASPIGTKQVVHLYTDGLTFMPKYKQESLDEAKKLKQEGVKMNVIAVPNIHGKNGTTENCILASSKMQLVPRWVWMPLHMPAANPASMFRYDT</sequence>